<dbReference type="PROSITE" id="PS50088">
    <property type="entry name" value="ANK_REPEAT"/>
    <property type="match status" value="2"/>
</dbReference>
<dbReference type="Pfam" id="PF00023">
    <property type="entry name" value="Ank"/>
    <property type="match status" value="2"/>
</dbReference>
<keyword evidence="1" id="KW-0677">Repeat</keyword>
<evidence type="ECO:0000256" key="1">
    <source>
        <dbReference type="ARBA" id="ARBA00022737"/>
    </source>
</evidence>
<dbReference type="RefSeq" id="XP_045956081.1">
    <property type="nucleotide sequence ID" value="XM_046103261.1"/>
</dbReference>
<feature type="repeat" description="ANK" evidence="3">
    <location>
        <begin position="260"/>
        <end position="292"/>
    </location>
</feature>
<reference evidence="4" key="1">
    <citation type="journal article" date="2021" name="Nat. Commun.">
        <title>Genetic determinants of endophytism in the Arabidopsis root mycobiome.</title>
        <authorList>
            <person name="Mesny F."/>
            <person name="Miyauchi S."/>
            <person name="Thiergart T."/>
            <person name="Pickel B."/>
            <person name="Atanasova L."/>
            <person name="Karlsson M."/>
            <person name="Huettel B."/>
            <person name="Barry K.W."/>
            <person name="Haridas S."/>
            <person name="Chen C."/>
            <person name="Bauer D."/>
            <person name="Andreopoulos W."/>
            <person name="Pangilinan J."/>
            <person name="LaButti K."/>
            <person name="Riley R."/>
            <person name="Lipzen A."/>
            <person name="Clum A."/>
            <person name="Drula E."/>
            <person name="Henrissat B."/>
            <person name="Kohler A."/>
            <person name="Grigoriev I.V."/>
            <person name="Martin F.M."/>
            <person name="Hacquard S."/>
        </authorList>
    </citation>
    <scope>NUCLEOTIDE SEQUENCE</scope>
    <source>
        <strain evidence="4">MPI-SDFR-AT-0073</strain>
    </source>
</reference>
<accession>A0A9P8UGN7</accession>
<sequence>MTPKEIYTGYRPLLQDHRVQQAHVIMSDSDLQMATCRAFLTPGASQKTNLKITETSGMSNRAYTGLEEMPASTACLVNLPNELLTMIARDDELSEKDLSAFLQTCRSIRMIVSHTLYTIVVRRNRSPLLHWAAEHGHLEMASQLLDAGADPDQYWVSPQPKYILDMDTSSVPDQDEYFCLTSSQQNDLLLQRCSALAPKTAFGKYTRWASRVHLDECLHYRLGLAWASQREGVEGKKHGWISNGHLEGAGAAAGDKKSRFKWTPLHLAVYNGNSELVRLLVSRGASPANPSAGLCTCTTVSIPIDEDNRSSRANIDDQTAIHLAVCSAQSLSHDTKTTLKTLLDGPSGNKDTSSTKVTKEKVVSAVHALMMASIIGDMQAFEFLLDWMIFVIEQHEIDDSPGAGLSFPPEILSQSRIEYCAARCHHWAIVERFAQDTGLEDDVKKSLEPVFRKSAEAVDIEACAWLLNYGVEVSDKGHFLRSMCPAPTSSIHPQGQTIDDKRLSLIMHVLDRCEPADINSYGSKTPNSALGSFMTWYFSSEFPSQIGERIIKAMLDRGGNVHAKNPQKAGRGCSKASDLTPLGCALRAVTTNASAGALDRFHRFLQHHVSFDEENTLGLRGEYLHKFFVFFGYGTLEQTPKHTLVNISRVLLLCGAKPEERDADGETALFAFLRYLEACMPGWIGSRRRPHWADEITYLLACFQKSGARLDSANVEGWTVEEKLQALQQPGVFSRLLDHRSDEYESSYTENRRRALAKHLSETVHVVREGDGLPRMRFKRPQTVFKDLPGDDFIQSLLQDEGLWLPQ</sequence>
<protein>
    <submittedName>
        <fullName evidence="4">Uncharacterized protein</fullName>
    </submittedName>
</protein>
<gene>
    <name evidence="4" type="ORF">BKA67DRAFT_571957</name>
</gene>
<organism evidence="4 5">
    <name type="scientific">Truncatella angustata</name>
    <dbReference type="NCBI Taxonomy" id="152316"/>
    <lineage>
        <taxon>Eukaryota</taxon>
        <taxon>Fungi</taxon>
        <taxon>Dikarya</taxon>
        <taxon>Ascomycota</taxon>
        <taxon>Pezizomycotina</taxon>
        <taxon>Sordariomycetes</taxon>
        <taxon>Xylariomycetidae</taxon>
        <taxon>Amphisphaeriales</taxon>
        <taxon>Sporocadaceae</taxon>
        <taxon>Truncatella</taxon>
    </lineage>
</organism>
<dbReference type="InterPro" id="IPR002110">
    <property type="entry name" value="Ankyrin_rpt"/>
</dbReference>
<evidence type="ECO:0000256" key="2">
    <source>
        <dbReference type="ARBA" id="ARBA00023043"/>
    </source>
</evidence>
<dbReference type="PANTHER" id="PTHR24123">
    <property type="entry name" value="ANKYRIN REPEAT-CONTAINING"/>
    <property type="match status" value="1"/>
</dbReference>
<dbReference type="Proteomes" id="UP000758603">
    <property type="component" value="Unassembled WGS sequence"/>
</dbReference>
<proteinExistence type="predicted"/>
<comment type="caution">
    <text evidence="4">The sequence shown here is derived from an EMBL/GenBank/DDBJ whole genome shotgun (WGS) entry which is preliminary data.</text>
</comment>
<dbReference type="AlphaFoldDB" id="A0A9P8UGN7"/>
<evidence type="ECO:0000313" key="4">
    <source>
        <dbReference type="EMBL" id="KAH6651803.1"/>
    </source>
</evidence>
<dbReference type="GeneID" id="70132153"/>
<dbReference type="EMBL" id="JAGPXC010000006">
    <property type="protein sequence ID" value="KAH6651803.1"/>
    <property type="molecule type" value="Genomic_DNA"/>
</dbReference>
<feature type="repeat" description="ANK" evidence="3">
    <location>
        <begin position="124"/>
        <end position="152"/>
    </location>
</feature>
<dbReference type="InterPro" id="IPR051165">
    <property type="entry name" value="Multifunctional_ANK_Repeat"/>
</dbReference>
<dbReference type="Gene3D" id="1.25.40.20">
    <property type="entry name" value="Ankyrin repeat-containing domain"/>
    <property type="match status" value="2"/>
</dbReference>
<keyword evidence="2 3" id="KW-0040">ANK repeat</keyword>
<dbReference type="OrthoDB" id="4713648at2759"/>
<name>A0A9P8UGN7_9PEZI</name>
<dbReference type="PROSITE" id="PS50297">
    <property type="entry name" value="ANK_REP_REGION"/>
    <property type="match status" value="2"/>
</dbReference>
<dbReference type="SUPFAM" id="SSF48403">
    <property type="entry name" value="Ankyrin repeat"/>
    <property type="match status" value="1"/>
</dbReference>
<dbReference type="SMART" id="SM00248">
    <property type="entry name" value="ANK"/>
    <property type="match status" value="4"/>
</dbReference>
<evidence type="ECO:0000256" key="3">
    <source>
        <dbReference type="PROSITE-ProRule" id="PRU00023"/>
    </source>
</evidence>
<dbReference type="InterPro" id="IPR036770">
    <property type="entry name" value="Ankyrin_rpt-contain_sf"/>
</dbReference>
<dbReference type="PANTHER" id="PTHR24123:SF33">
    <property type="entry name" value="PROTEIN HOS4"/>
    <property type="match status" value="1"/>
</dbReference>
<keyword evidence="5" id="KW-1185">Reference proteome</keyword>
<evidence type="ECO:0000313" key="5">
    <source>
        <dbReference type="Proteomes" id="UP000758603"/>
    </source>
</evidence>